<dbReference type="EMBL" id="BONG01000007">
    <property type="protein sequence ID" value="GIF88282.1"/>
    <property type="molecule type" value="Genomic_DNA"/>
</dbReference>
<dbReference type="AlphaFoldDB" id="A0A8J3JWT0"/>
<dbReference type="GO" id="GO:0005524">
    <property type="term" value="F:ATP binding"/>
    <property type="evidence" value="ECO:0007669"/>
    <property type="project" value="UniProtKB-KW"/>
</dbReference>
<dbReference type="InterPro" id="IPR003439">
    <property type="entry name" value="ABC_transporter-like_ATP-bd"/>
</dbReference>
<proteinExistence type="predicted"/>
<reference evidence="10 11" key="1">
    <citation type="submission" date="2021-01" db="EMBL/GenBank/DDBJ databases">
        <title>Whole genome shotgun sequence of Catellatospora chokoriensis NBRC 107358.</title>
        <authorList>
            <person name="Komaki H."/>
            <person name="Tamura T."/>
        </authorList>
    </citation>
    <scope>NUCLEOTIDE SEQUENCE [LARGE SCALE GENOMIC DNA]</scope>
    <source>
        <strain evidence="10 11">NBRC 107358</strain>
    </source>
</reference>
<evidence type="ECO:0000259" key="9">
    <source>
        <dbReference type="PROSITE" id="PS50929"/>
    </source>
</evidence>
<gene>
    <name evidence="10" type="ORF">Cch02nite_17260</name>
</gene>
<name>A0A8J3JWT0_9ACTN</name>
<comment type="caution">
    <text evidence="10">The sequence shown here is derived from an EMBL/GenBank/DDBJ whole genome shotgun (WGS) entry which is preliminary data.</text>
</comment>
<evidence type="ECO:0000256" key="4">
    <source>
        <dbReference type="ARBA" id="ARBA00022840"/>
    </source>
</evidence>
<dbReference type="SUPFAM" id="SSF90123">
    <property type="entry name" value="ABC transporter transmembrane region"/>
    <property type="match status" value="1"/>
</dbReference>
<evidence type="ECO:0000256" key="7">
    <source>
        <dbReference type="SAM" id="Phobius"/>
    </source>
</evidence>
<dbReference type="PANTHER" id="PTHR24221">
    <property type="entry name" value="ATP-BINDING CASSETTE SUB-FAMILY B"/>
    <property type="match status" value="1"/>
</dbReference>
<dbReference type="GO" id="GO:0140359">
    <property type="term" value="F:ABC-type transporter activity"/>
    <property type="evidence" value="ECO:0007669"/>
    <property type="project" value="InterPro"/>
</dbReference>
<dbReference type="GO" id="GO:0005886">
    <property type="term" value="C:plasma membrane"/>
    <property type="evidence" value="ECO:0007669"/>
    <property type="project" value="UniProtKB-SubCell"/>
</dbReference>
<dbReference type="InterPro" id="IPR036640">
    <property type="entry name" value="ABC1_TM_sf"/>
</dbReference>
<dbReference type="Proteomes" id="UP000619293">
    <property type="component" value="Unassembled WGS sequence"/>
</dbReference>
<dbReference type="Gene3D" id="1.20.1560.10">
    <property type="entry name" value="ABC transporter type 1, transmembrane domain"/>
    <property type="match status" value="1"/>
</dbReference>
<dbReference type="Gene3D" id="3.40.50.300">
    <property type="entry name" value="P-loop containing nucleotide triphosphate hydrolases"/>
    <property type="match status" value="1"/>
</dbReference>
<evidence type="ECO:0000256" key="2">
    <source>
        <dbReference type="ARBA" id="ARBA00022692"/>
    </source>
</evidence>
<feature type="domain" description="ABC transporter" evidence="8">
    <location>
        <begin position="339"/>
        <end position="585"/>
    </location>
</feature>
<feature type="transmembrane region" description="Helical" evidence="7">
    <location>
        <begin position="50"/>
        <end position="72"/>
    </location>
</feature>
<feature type="domain" description="ABC transmembrane type-1" evidence="9">
    <location>
        <begin position="24"/>
        <end position="291"/>
    </location>
</feature>
<keyword evidence="3" id="KW-0547">Nucleotide-binding</keyword>
<dbReference type="InterPro" id="IPR027417">
    <property type="entry name" value="P-loop_NTPase"/>
</dbReference>
<accession>A0A8J3JWT0</accession>
<keyword evidence="2 7" id="KW-0812">Transmembrane</keyword>
<sequence length="591" mass="61887">MRTLRTALAFVFGLAWAADRRKLAIGVGLITGGYLATPFIGFLLRDFTDAALAGAAGPATALAVGVAALLVVELMLGHFAHLYYFEVGEQAGTVLDRRLLALANGQPTLAHLDDPGFADTLALAAQDAAQTRQSLEGLLHLGGLLLRAAVTTVILATVDPWLALLPLAAVPPVLVARRAAKLNESARERTAEAGRLSSHLLSLAADADAVKEIRLCGADEFLLARQAASWAHATEVRWAAQWRAALLRGCGQLLFAFAYGGAILLVLGRAVDGTATVGEVVLVVTLAVQISVQVAGAIGYHATVAAAARTAGRFAELAAAAPDPEPATSPAPRRLRHGIGLHGVTFAYPGAAEPTLRAVDLTLPAGATVALVGENGAGKSTLVKLLCGLYAPTSGTLTVDGVDLRRIPAQSWHRRIAMLFQDFARLHWTVRDNVGVGELTHHDDDAALQAAIHRARAGRAVDQAGGLDGMLGRGYTDGTELSGGQWQSLGLARSLLRPRPLLLALDEPAAALDAHAENALFTRFATAARRAARGTGAITLFVSHRFSTVRAADLIVVLRDGTVAELGSHDELMARGGLYHDLFALQAKAYA</sequence>
<keyword evidence="5 7" id="KW-1133">Transmembrane helix</keyword>
<keyword evidence="11" id="KW-1185">Reference proteome</keyword>
<feature type="transmembrane region" description="Helical" evidence="7">
    <location>
        <begin position="280"/>
        <end position="300"/>
    </location>
</feature>
<dbReference type="PANTHER" id="PTHR24221:SF654">
    <property type="entry name" value="ATP-BINDING CASSETTE SUB-FAMILY B MEMBER 6"/>
    <property type="match status" value="1"/>
</dbReference>
<dbReference type="SUPFAM" id="SSF52540">
    <property type="entry name" value="P-loop containing nucleoside triphosphate hydrolases"/>
    <property type="match status" value="1"/>
</dbReference>
<keyword evidence="6 7" id="KW-0472">Membrane</keyword>
<dbReference type="SMART" id="SM00382">
    <property type="entry name" value="AAA"/>
    <property type="match status" value="1"/>
</dbReference>
<evidence type="ECO:0000256" key="1">
    <source>
        <dbReference type="ARBA" id="ARBA00004651"/>
    </source>
</evidence>
<evidence type="ECO:0000256" key="5">
    <source>
        <dbReference type="ARBA" id="ARBA00022989"/>
    </source>
</evidence>
<evidence type="ECO:0000313" key="11">
    <source>
        <dbReference type="Proteomes" id="UP000619293"/>
    </source>
</evidence>
<dbReference type="Pfam" id="PF00005">
    <property type="entry name" value="ABC_tran"/>
    <property type="match status" value="1"/>
</dbReference>
<evidence type="ECO:0000256" key="3">
    <source>
        <dbReference type="ARBA" id="ARBA00022741"/>
    </source>
</evidence>
<dbReference type="PROSITE" id="PS50929">
    <property type="entry name" value="ABC_TM1F"/>
    <property type="match status" value="1"/>
</dbReference>
<dbReference type="GO" id="GO:0016887">
    <property type="term" value="F:ATP hydrolysis activity"/>
    <property type="evidence" value="ECO:0007669"/>
    <property type="project" value="InterPro"/>
</dbReference>
<evidence type="ECO:0000256" key="6">
    <source>
        <dbReference type="ARBA" id="ARBA00023136"/>
    </source>
</evidence>
<dbReference type="RefSeq" id="WP_191843805.1">
    <property type="nucleotide sequence ID" value="NZ_BAAALB010000039.1"/>
</dbReference>
<dbReference type="PROSITE" id="PS50893">
    <property type="entry name" value="ABC_TRANSPORTER_2"/>
    <property type="match status" value="1"/>
</dbReference>
<dbReference type="InterPro" id="IPR003593">
    <property type="entry name" value="AAA+_ATPase"/>
</dbReference>
<feature type="transmembrane region" description="Helical" evidence="7">
    <location>
        <begin position="245"/>
        <end position="268"/>
    </location>
</feature>
<dbReference type="GO" id="GO:0034040">
    <property type="term" value="F:ATPase-coupled lipid transmembrane transporter activity"/>
    <property type="evidence" value="ECO:0007669"/>
    <property type="project" value="TreeGrafter"/>
</dbReference>
<protein>
    <submittedName>
        <fullName evidence="10">ABC transporter permease</fullName>
    </submittedName>
</protein>
<keyword evidence="4" id="KW-0067">ATP-binding</keyword>
<evidence type="ECO:0000259" key="8">
    <source>
        <dbReference type="PROSITE" id="PS50893"/>
    </source>
</evidence>
<dbReference type="InterPro" id="IPR011527">
    <property type="entry name" value="ABC1_TM_dom"/>
</dbReference>
<comment type="subcellular location">
    <subcellularLocation>
        <location evidence="1">Cell membrane</location>
        <topology evidence="1">Multi-pass membrane protein</topology>
    </subcellularLocation>
</comment>
<organism evidence="10 11">
    <name type="scientific">Catellatospora chokoriensis</name>
    <dbReference type="NCBI Taxonomy" id="310353"/>
    <lineage>
        <taxon>Bacteria</taxon>
        <taxon>Bacillati</taxon>
        <taxon>Actinomycetota</taxon>
        <taxon>Actinomycetes</taxon>
        <taxon>Micromonosporales</taxon>
        <taxon>Micromonosporaceae</taxon>
        <taxon>Catellatospora</taxon>
    </lineage>
</organism>
<evidence type="ECO:0000313" key="10">
    <source>
        <dbReference type="EMBL" id="GIF88282.1"/>
    </source>
</evidence>
<dbReference type="InterPro" id="IPR039421">
    <property type="entry name" value="Type_1_exporter"/>
</dbReference>